<feature type="domain" description="Type ISP restriction-modification enzyme LLaBIII C-terminal specificity" evidence="1">
    <location>
        <begin position="72"/>
        <end position="166"/>
    </location>
</feature>
<evidence type="ECO:0000313" key="2">
    <source>
        <dbReference type="EMBL" id="MCG2460690.1"/>
    </source>
</evidence>
<sequence length="189" mass="21762">MPLNSPDIANIISQRLGIVFLWDPGQEMEPIGNVCFAQSPEIRPEYKESFSLGDLIGYLNGLVYSQTKQEMYPTDANSFWTLVKTGNEHLLHSRKQYAQAAPAIEIQPVLKHNRVTRLNFHEKDKIWINDRQFLTGVPLQVRKLRLQGGCPANKWLENRLGKELDNIEMVQFLGLIKRLNLVCHLLKKI</sequence>
<dbReference type="Pfam" id="PF18135">
    <property type="entry name" value="Type_ISP_C"/>
    <property type="match status" value="1"/>
</dbReference>
<name>A0AAE3EUH1_9FLAO</name>
<protein>
    <recommendedName>
        <fullName evidence="1">Type ISP restriction-modification enzyme LLaBIII C-terminal specificity domain-containing protein</fullName>
    </recommendedName>
</protein>
<comment type="caution">
    <text evidence="2">The sequence shown here is derived from an EMBL/GenBank/DDBJ whole genome shotgun (WGS) entry which is preliminary data.</text>
</comment>
<dbReference type="EMBL" id="JAIRBC010000010">
    <property type="protein sequence ID" value="MCG2460690.1"/>
    <property type="molecule type" value="Genomic_DNA"/>
</dbReference>
<accession>A0AAE3EUH1</accession>
<keyword evidence="3" id="KW-1185">Reference proteome</keyword>
<dbReference type="AlphaFoldDB" id="A0AAE3EUH1"/>
<evidence type="ECO:0000259" key="1">
    <source>
        <dbReference type="Pfam" id="PF18135"/>
    </source>
</evidence>
<dbReference type="RefSeq" id="WP_317901839.1">
    <property type="nucleotide sequence ID" value="NZ_JAIRBC010000010.1"/>
</dbReference>
<evidence type="ECO:0000313" key="3">
    <source>
        <dbReference type="Proteomes" id="UP001200642"/>
    </source>
</evidence>
<proteinExistence type="predicted"/>
<reference evidence="2" key="1">
    <citation type="submission" date="2023-02" db="EMBL/GenBank/DDBJ databases">
        <title>Genome of Flavobacteriaceae gen. nov. sp. strain F89.</title>
        <authorList>
            <person name="Wang Y."/>
        </authorList>
    </citation>
    <scope>NUCLEOTIDE SEQUENCE</scope>
    <source>
        <strain evidence="2">F89</strain>
    </source>
</reference>
<dbReference type="InterPro" id="IPR041635">
    <property type="entry name" value="Type_ISP_LLaBIII_C"/>
</dbReference>
<gene>
    <name evidence="2" type="ORF">K8352_08020</name>
</gene>
<organism evidence="2 3">
    <name type="scientific">Cerina litoralis</name>
    <dbReference type="NCBI Taxonomy" id="2874477"/>
    <lineage>
        <taxon>Bacteria</taxon>
        <taxon>Pseudomonadati</taxon>
        <taxon>Bacteroidota</taxon>
        <taxon>Flavobacteriia</taxon>
        <taxon>Flavobacteriales</taxon>
        <taxon>Flavobacteriaceae</taxon>
        <taxon>Cerina</taxon>
    </lineage>
</organism>
<dbReference type="Proteomes" id="UP001200642">
    <property type="component" value="Unassembled WGS sequence"/>
</dbReference>